<comment type="caution">
    <text evidence="2">The sequence shown here is derived from an EMBL/GenBank/DDBJ whole genome shotgun (WGS) entry which is preliminary data.</text>
</comment>
<sequence length="205" mass="22803">MTAGGERQEWLRKKPNYRLSGKLKIGAWIVTALVFVLVGLMRRPDLKIPLPEGVDLGFLPPIHALLNSAVAVCLIVALSAIRGGNVRRHRAFMLSAIALSVVFLLGYVAYHFTTVETLFGDADGNGNLEIGELQSVGLSRPIYMLLLVTHILAAAVSLPLILLTFISALTNRFRDHRSMAHWVFPIWLYVAITGPICYFMLRPYY</sequence>
<dbReference type="Pfam" id="PF04238">
    <property type="entry name" value="DUF420"/>
    <property type="match status" value="1"/>
</dbReference>
<feature type="transmembrane region" description="Helical" evidence="1">
    <location>
        <begin position="182"/>
        <end position="201"/>
    </location>
</feature>
<dbReference type="PANTHER" id="PTHR37692">
    <property type="entry name" value="HYPOTHETICAL MEMBRANE SPANNING PROTEIN"/>
    <property type="match status" value="1"/>
</dbReference>
<evidence type="ECO:0000313" key="2">
    <source>
        <dbReference type="EMBL" id="MFD2256291.1"/>
    </source>
</evidence>
<proteinExistence type="predicted"/>
<feature type="transmembrane region" description="Helical" evidence="1">
    <location>
        <begin position="61"/>
        <end position="80"/>
    </location>
</feature>
<evidence type="ECO:0000256" key="1">
    <source>
        <dbReference type="SAM" id="Phobius"/>
    </source>
</evidence>
<evidence type="ECO:0000313" key="3">
    <source>
        <dbReference type="Proteomes" id="UP001597375"/>
    </source>
</evidence>
<dbReference type="PANTHER" id="PTHR37692:SF1">
    <property type="entry name" value="DUF420 DOMAIN-CONTAINING PROTEIN"/>
    <property type="match status" value="1"/>
</dbReference>
<reference evidence="3" key="1">
    <citation type="journal article" date="2019" name="Int. J. Syst. Evol. Microbiol.">
        <title>The Global Catalogue of Microorganisms (GCM) 10K type strain sequencing project: providing services to taxonomists for standard genome sequencing and annotation.</title>
        <authorList>
            <consortium name="The Broad Institute Genomics Platform"/>
            <consortium name="The Broad Institute Genome Sequencing Center for Infectious Disease"/>
            <person name="Wu L."/>
            <person name="Ma J."/>
        </authorList>
    </citation>
    <scope>NUCLEOTIDE SEQUENCE [LARGE SCALE GENOMIC DNA]</scope>
    <source>
        <strain evidence="3">CGMCC 4.7106</strain>
    </source>
</reference>
<dbReference type="RefSeq" id="WP_386819398.1">
    <property type="nucleotide sequence ID" value="NZ_JBHUIT010000005.1"/>
</dbReference>
<keyword evidence="1" id="KW-1133">Transmembrane helix</keyword>
<keyword evidence="1" id="KW-0812">Transmembrane</keyword>
<dbReference type="InterPro" id="IPR007352">
    <property type="entry name" value="DUF420"/>
</dbReference>
<protein>
    <submittedName>
        <fullName evidence="2">DUF420 domain-containing protein</fullName>
    </submittedName>
</protein>
<keyword evidence="1" id="KW-0472">Membrane</keyword>
<dbReference type="Proteomes" id="UP001597375">
    <property type="component" value="Unassembled WGS sequence"/>
</dbReference>
<feature type="transmembrane region" description="Helical" evidence="1">
    <location>
        <begin position="92"/>
        <end position="110"/>
    </location>
</feature>
<name>A0ABW5D8C2_9BACT</name>
<organism evidence="2 3">
    <name type="scientific">Luteolibacter algae</name>
    <dbReference type="NCBI Taxonomy" id="454151"/>
    <lineage>
        <taxon>Bacteria</taxon>
        <taxon>Pseudomonadati</taxon>
        <taxon>Verrucomicrobiota</taxon>
        <taxon>Verrucomicrobiia</taxon>
        <taxon>Verrucomicrobiales</taxon>
        <taxon>Verrucomicrobiaceae</taxon>
        <taxon>Luteolibacter</taxon>
    </lineage>
</organism>
<feature type="transmembrane region" description="Helical" evidence="1">
    <location>
        <begin position="21"/>
        <end position="41"/>
    </location>
</feature>
<gene>
    <name evidence="2" type="ORF">ACFSSA_06370</name>
</gene>
<dbReference type="EMBL" id="JBHUIT010000005">
    <property type="protein sequence ID" value="MFD2256291.1"/>
    <property type="molecule type" value="Genomic_DNA"/>
</dbReference>
<feature type="transmembrane region" description="Helical" evidence="1">
    <location>
        <begin position="142"/>
        <end position="170"/>
    </location>
</feature>
<accession>A0ABW5D8C2</accession>
<keyword evidence="3" id="KW-1185">Reference proteome</keyword>